<dbReference type="InterPro" id="IPR039261">
    <property type="entry name" value="FNR_nucleotide-bd"/>
</dbReference>
<keyword evidence="2" id="KW-0479">Metal-binding</keyword>
<dbReference type="CDD" id="cd06190">
    <property type="entry name" value="T4MO_e_transfer_like"/>
    <property type="match status" value="1"/>
</dbReference>
<dbReference type="RefSeq" id="WP_089400088.1">
    <property type="nucleotide sequence ID" value="NZ_FZOT01000010.1"/>
</dbReference>
<dbReference type="InterPro" id="IPR001433">
    <property type="entry name" value="OxRdtase_FAD/NAD-bd"/>
</dbReference>
<dbReference type="PROSITE" id="PS51384">
    <property type="entry name" value="FAD_FR"/>
    <property type="match status" value="1"/>
</dbReference>
<dbReference type="EMBL" id="FZOT01000010">
    <property type="protein sequence ID" value="SNS94338.1"/>
    <property type="molecule type" value="Genomic_DNA"/>
</dbReference>
<dbReference type="PANTHER" id="PTHR47354">
    <property type="entry name" value="NADH OXIDOREDUCTASE HCR"/>
    <property type="match status" value="1"/>
</dbReference>
<dbReference type="InterPro" id="IPR017938">
    <property type="entry name" value="Riboflavin_synthase-like_b-brl"/>
</dbReference>
<dbReference type="Proteomes" id="UP000198284">
    <property type="component" value="Unassembled WGS sequence"/>
</dbReference>
<gene>
    <name evidence="5" type="ORF">SAMN06265795_11012</name>
</gene>
<dbReference type="SUPFAM" id="SSF54292">
    <property type="entry name" value="2Fe-2S ferredoxin-like"/>
    <property type="match status" value="1"/>
</dbReference>
<keyword evidence="2" id="KW-0408">Iron</keyword>
<dbReference type="Gene3D" id="3.40.50.80">
    <property type="entry name" value="Nucleotide-binding domain of ferredoxin-NADP reductase (FNR) module"/>
    <property type="match status" value="1"/>
</dbReference>
<evidence type="ECO:0000259" key="3">
    <source>
        <dbReference type="PROSITE" id="PS51085"/>
    </source>
</evidence>
<evidence type="ECO:0000256" key="1">
    <source>
        <dbReference type="ARBA" id="ARBA00001974"/>
    </source>
</evidence>
<keyword evidence="5" id="KW-0503">Monooxygenase</keyword>
<dbReference type="Pfam" id="PF00175">
    <property type="entry name" value="NAD_binding_1"/>
    <property type="match status" value="1"/>
</dbReference>
<keyword evidence="6" id="KW-1185">Reference proteome</keyword>
<dbReference type="InterPro" id="IPR006058">
    <property type="entry name" value="2Fe2S_fd_BS"/>
</dbReference>
<dbReference type="AlphaFoldDB" id="A0A239IM97"/>
<dbReference type="PRINTS" id="PR00410">
    <property type="entry name" value="PHEHYDRXLASE"/>
</dbReference>
<keyword evidence="2" id="KW-0411">Iron-sulfur</keyword>
<feature type="domain" description="FAD-binding FR-type" evidence="4">
    <location>
        <begin position="100"/>
        <end position="199"/>
    </location>
</feature>
<dbReference type="OrthoDB" id="9806195at2"/>
<dbReference type="InterPro" id="IPR036010">
    <property type="entry name" value="2Fe-2S_ferredoxin-like_sf"/>
</dbReference>
<name>A0A239IM97_9BURK</name>
<dbReference type="GO" id="GO:0004497">
    <property type="term" value="F:monooxygenase activity"/>
    <property type="evidence" value="ECO:0007669"/>
    <property type="project" value="UniProtKB-KW"/>
</dbReference>
<comment type="cofactor">
    <cofactor evidence="1">
        <name>FAD</name>
        <dbReference type="ChEBI" id="CHEBI:57692"/>
    </cofactor>
</comment>
<dbReference type="SUPFAM" id="SSF52343">
    <property type="entry name" value="Ferredoxin reductase-like, C-terminal NADP-linked domain"/>
    <property type="match status" value="1"/>
</dbReference>
<evidence type="ECO:0000313" key="5">
    <source>
        <dbReference type="EMBL" id="SNS94338.1"/>
    </source>
</evidence>
<protein>
    <submittedName>
        <fullName evidence="5">Toluene monooxygenase electron transfer component</fullName>
    </submittedName>
</protein>
<dbReference type="GO" id="GO:0051537">
    <property type="term" value="F:2 iron, 2 sulfur cluster binding"/>
    <property type="evidence" value="ECO:0007669"/>
    <property type="project" value="UniProtKB-KW"/>
</dbReference>
<proteinExistence type="predicted"/>
<keyword evidence="5" id="KW-0560">Oxidoreductase</keyword>
<dbReference type="CDD" id="cd00207">
    <property type="entry name" value="fer2"/>
    <property type="match status" value="1"/>
</dbReference>
<dbReference type="InterPro" id="IPR017927">
    <property type="entry name" value="FAD-bd_FR_type"/>
</dbReference>
<evidence type="ECO:0000313" key="6">
    <source>
        <dbReference type="Proteomes" id="UP000198284"/>
    </source>
</evidence>
<dbReference type="InterPro" id="IPR012675">
    <property type="entry name" value="Beta-grasp_dom_sf"/>
</dbReference>
<dbReference type="InterPro" id="IPR050415">
    <property type="entry name" value="MRET"/>
</dbReference>
<dbReference type="Pfam" id="PF00970">
    <property type="entry name" value="FAD_binding_6"/>
    <property type="match status" value="1"/>
</dbReference>
<dbReference type="InterPro" id="IPR001041">
    <property type="entry name" value="2Fe-2S_ferredoxin-type"/>
</dbReference>
<reference evidence="5 6" key="1">
    <citation type="submission" date="2017-06" db="EMBL/GenBank/DDBJ databases">
        <authorList>
            <person name="Kim H.J."/>
            <person name="Triplett B.A."/>
        </authorList>
    </citation>
    <scope>NUCLEOTIDE SEQUENCE [LARGE SCALE GENOMIC DNA]</scope>
    <source>
        <strain evidence="5 6">U15</strain>
    </source>
</reference>
<dbReference type="InterPro" id="IPR008333">
    <property type="entry name" value="Cbr1-like_FAD-bd_dom"/>
</dbReference>
<keyword evidence="2" id="KW-0001">2Fe-2S</keyword>
<dbReference type="PANTHER" id="PTHR47354:SF5">
    <property type="entry name" value="PROTEIN RFBI"/>
    <property type="match status" value="1"/>
</dbReference>
<sequence>MFKIEIADNPNSYECPSDDTLTRAGLRAGLGLSYECNVGSCGSCKVELLSGTVESNWPEAPALSDRDRAKNRILGCQSRPTSDCRIKARVLDQYQPPRRPQKFSATLMRSLQLTPDMREFQFALQAPVDFLPGQYALLYFPGVDGGRAYSMSNIPRADGQWHFQIKRVPGGAGTEALFEKLSEGDTIAIDGPYGQAYLRTDSPRDIVCIGGGSGLAPVISIARGMAATPALAGRKLHFFYGGRRPEDICGEDMLRELPGYGERIFYHPIISMPEREDPAYWAGKVGFVHDLALETIGKALAEHEIYFAGPPAMATAVQRMLIQEKVPQAQVHYDAFY</sequence>
<dbReference type="Pfam" id="PF00111">
    <property type="entry name" value="Fer2"/>
    <property type="match status" value="1"/>
</dbReference>
<accession>A0A239IM97</accession>
<dbReference type="SUPFAM" id="SSF63380">
    <property type="entry name" value="Riboflavin synthase domain-like"/>
    <property type="match status" value="1"/>
</dbReference>
<feature type="domain" description="2Fe-2S ferredoxin-type" evidence="3">
    <location>
        <begin position="2"/>
        <end position="92"/>
    </location>
</feature>
<dbReference type="Gene3D" id="3.10.20.30">
    <property type="match status" value="1"/>
</dbReference>
<dbReference type="PROSITE" id="PS51085">
    <property type="entry name" value="2FE2S_FER_2"/>
    <property type="match status" value="1"/>
</dbReference>
<evidence type="ECO:0000259" key="4">
    <source>
        <dbReference type="PROSITE" id="PS51384"/>
    </source>
</evidence>
<evidence type="ECO:0000256" key="2">
    <source>
        <dbReference type="ARBA" id="ARBA00022714"/>
    </source>
</evidence>
<organism evidence="5 6">
    <name type="scientific">Noviherbaspirillum humi</name>
    <dbReference type="NCBI Taxonomy" id="1688639"/>
    <lineage>
        <taxon>Bacteria</taxon>
        <taxon>Pseudomonadati</taxon>
        <taxon>Pseudomonadota</taxon>
        <taxon>Betaproteobacteria</taxon>
        <taxon>Burkholderiales</taxon>
        <taxon>Oxalobacteraceae</taxon>
        <taxon>Noviherbaspirillum</taxon>
    </lineage>
</organism>
<dbReference type="PROSITE" id="PS00197">
    <property type="entry name" value="2FE2S_FER_1"/>
    <property type="match status" value="1"/>
</dbReference>
<dbReference type="Gene3D" id="2.40.30.10">
    <property type="entry name" value="Translation factors"/>
    <property type="match status" value="1"/>
</dbReference>